<dbReference type="InterPro" id="IPR025714">
    <property type="entry name" value="Methyltranfer_dom"/>
</dbReference>
<dbReference type="OrthoDB" id="9811589at2"/>
<dbReference type="Gene3D" id="3.40.50.150">
    <property type="entry name" value="Vaccinia Virus protein VP39"/>
    <property type="match status" value="1"/>
</dbReference>
<sequence>MQESKKTWFRNWFDTPFYHILYKDRDYAEAQLFIDNITEYLNLPEHAKVLDLACGHGRHSIYLNKLGYNVVGADLSENSINFAKEFENDTLHFKVKDMREPFDEKFDAVFNLFTSFGYFETENDNLETLKAIKESLSEYGFAVLDFMNVHKVIEHLVAKETKEVDGIVFNIKRWTENGYIFKNICFEHENESYDFTERVKALTLNDFEKLMDQAGIFLLDTFGDYKLHKFHEKESDRLIMIFK</sequence>
<dbReference type="AlphaFoldDB" id="A0A1H6J753"/>
<dbReference type="Proteomes" id="UP000199634">
    <property type="component" value="Unassembled WGS sequence"/>
</dbReference>
<dbReference type="EMBL" id="FNXE01000002">
    <property type="protein sequence ID" value="SEH56531.1"/>
    <property type="molecule type" value="Genomic_DNA"/>
</dbReference>
<proteinExistence type="predicted"/>
<dbReference type="RefSeq" id="WP_091095447.1">
    <property type="nucleotide sequence ID" value="NZ_FNXE01000002.1"/>
</dbReference>
<keyword evidence="2" id="KW-0808">Transferase</keyword>
<keyword evidence="2" id="KW-0489">Methyltransferase</keyword>
<dbReference type="InterPro" id="IPR029063">
    <property type="entry name" value="SAM-dependent_MTases_sf"/>
</dbReference>
<dbReference type="Gene3D" id="2.20.25.110">
    <property type="entry name" value="S-adenosyl-L-methionine-dependent methyltransferases"/>
    <property type="match status" value="1"/>
</dbReference>
<organism evidence="2 3">
    <name type="scientific">Paenimyroides marinum</name>
    <dbReference type="NCBI Taxonomy" id="1159016"/>
    <lineage>
        <taxon>Bacteria</taxon>
        <taxon>Pseudomonadati</taxon>
        <taxon>Bacteroidota</taxon>
        <taxon>Flavobacteriia</taxon>
        <taxon>Flavobacteriales</taxon>
        <taxon>Flavobacteriaceae</taxon>
        <taxon>Paenimyroides</taxon>
    </lineage>
</organism>
<dbReference type="PANTHER" id="PTHR43861">
    <property type="entry name" value="TRANS-ACONITATE 2-METHYLTRANSFERASE-RELATED"/>
    <property type="match status" value="1"/>
</dbReference>
<dbReference type="SUPFAM" id="SSF53335">
    <property type="entry name" value="S-adenosyl-L-methionine-dependent methyltransferases"/>
    <property type="match status" value="1"/>
</dbReference>
<dbReference type="Pfam" id="PF13847">
    <property type="entry name" value="Methyltransf_31"/>
    <property type="match status" value="1"/>
</dbReference>
<accession>A0A1H6J753</accession>
<reference evidence="2 3" key="1">
    <citation type="submission" date="2016-10" db="EMBL/GenBank/DDBJ databases">
        <authorList>
            <person name="de Groot N.N."/>
        </authorList>
    </citation>
    <scope>NUCLEOTIDE SEQUENCE [LARGE SCALE GENOMIC DNA]</scope>
    <source>
        <strain evidence="2 3">CGMCC 1.10825</strain>
    </source>
</reference>
<name>A0A1H6J753_9FLAO</name>
<evidence type="ECO:0000259" key="1">
    <source>
        <dbReference type="Pfam" id="PF13847"/>
    </source>
</evidence>
<keyword evidence="3" id="KW-1185">Reference proteome</keyword>
<feature type="domain" description="Methyltransferase" evidence="1">
    <location>
        <begin position="46"/>
        <end position="182"/>
    </location>
</feature>
<protein>
    <submittedName>
        <fullName evidence="2">Methyltransferase domain-containing protein</fullName>
    </submittedName>
</protein>
<gene>
    <name evidence="2" type="ORF">SAMN02927937_00217</name>
</gene>
<dbReference type="GO" id="GO:0008168">
    <property type="term" value="F:methyltransferase activity"/>
    <property type="evidence" value="ECO:0007669"/>
    <property type="project" value="UniProtKB-KW"/>
</dbReference>
<dbReference type="CDD" id="cd02440">
    <property type="entry name" value="AdoMet_MTases"/>
    <property type="match status" value="1"/>
</dbReference>
<dbReference type="STRING" id="1159016.SAMN02927937_00217"/>
<evidence type="ECO:0000313" key="3">
    <source>
        <dbReference type="Proteomes" id="UP000199634"/>
    </source>
</evidence>
<evidence type="ECO:0000313" key="2">
    <source>
        <dbReference type="EMBL" id="SEH56531.1"/>
    </source>
</evidence>
<dbReference type="GO" id="GO:0032259">
    <property type="term" value="P:methylation"/>
    <property type="evidence" value="ECO:0007669"/>
    <property type="project" value="UniProtKB-KW"/>
</dbReference>